<name>A0A5F8HH44_MONDO</name>
<dbReference type="InterPro" id="IPR013783">
    <property type="entry name" value="Ig-like_fold"/>
</dbReference>
<keyword evidence="4" id="KW-0490">MHC I</keyword>
<dbReference type="PANTHER" id="PTHR16675">
    <property type="entry name" value="MHC CLASS I-RELATED"/>
    <property type="match status" value="1"/>
</dbReference>
<evidence type="ECO:0000256" key="12">
    <source>
        <dbReference type="SAM" id="SignalP"/>
    </source>
</evidence>
<dbReference type="InterPro" id="IPR011161">
    <property type="entry name" value="MHC_I-like_Ag-recog"/>
</dbReference>
<dbReference type="InterPro" id="IPR001039">
    <property type="entry name" value="MHC_I_a_a1/a2"/>
</dbReference>
<feature type="transmembrane region" description="Helical" evidence="11">
    <location>
        <begin position="302"/>
        <end position="326"/>
    </location>
</feature>
<dbReference type="InterPro" id="IPR036179">
    <property type="entry name" value="Ig-like_dom_sf"/>
</dbReference>
<dbReference type="Bgee" id="ENSMODG00000050241">
    <property type="expression patterns" value="Expressed in blood and 18 other cell types or tissues"/>
</dbReference>
<dbReference type="PANTHER" id="PTHR16675:SF251">
    <property type="entry name" value="HLA CLASS I HISTOCOMPATIBILITY ANTIGEN, C ALPHA CHAIN"/>
    <property type="match status" value="1"/>
</dbReference>
<evidence type="ECO:0000256" key="3">
    <source>
        <dbReference type="ARBA" id="ARBA00006909"/>
    </source>
</evidence>
<dbReference type="Gene3D" id="3.30.500.10">
    <property type="entry name" value="MHC class I-like antigen recognition-like"/>
    <property type="match status" value="1"/>
</dbReference>
<dbReference type="PROSITE" id="PS50835">
    <property type="entry name" value="IG_LIKE"/>
    <property type="match status" value="1"/>
</dbReference>
<dbReference type="OMA" id="DEYTHIC"/>
<dbReference type="GO" id="GO:0005102">
    <property type="term" value="F:signaling receptor binding"/>
    <property type="evidence" value="ECO:0000318"/>
    <property type="project" value="GO_Central"/>
</dbReference>
<gene>
    <name evidence="14" type="primary">LOC100026802</name>
</gene>
<reference evidence="14" key="3">
    <citation type="submission" date="2025-09" db="UniProtKB">
        <authorList>
            <consortium name="Ensembl"/>
        </authorList>
    </citation>
    <scope>IDENTIFICATION</scope>
</reference>
<evidence type="ECO:0000256" key="9">
    <source>
        <dbReference type="ARBA" id="ARBA00023180"/>
    </source>
</evidence>
<feature type="chain" id="PRO_5023898098" description="Ig-like domain-containing protein" evidence="12">
    <location>
        <begin position="22"/>
        <end position="389"/>
    </location>
</feature>
<dbReference type="GeneTree" id="ENSGT01120000271826"/>
<dbReference type="CDD" id="cd07698">
    <property type="entry name" value="IgC1_MHC_I_alpha3"/>
    <property type="match status" value="1"/>
</dbReference>
<dbReference type="GO" id="GO:0030670">
    <property type="term" value="C:phagocytic vesicle membrane"/>
    <property type="evidence" value="ECO:0007669"/>
    <property type="project" value="UniProtKB-ARBA"/>
</dbReference>
<dbReference type="InterPro" id="IPR037055">
    <property type="entry name" value="MHC_I-like_Ag-recog_sf"/>
</dbReference>
<accession>A0A5F8HH44</accession>
<reference evidence="14 15" key="1">
    <citation type="journal article" date="2007" name="Nature">
        <title>Genome of the marsupial Monodelphis domestica reveals innovation in non-coding sequences.</title>
        <authorList>
            <person name="Mikkelsen T.S."/>
            <person name="Wakefield M.J."/>
            <person name="Aken B."/>
            <person name="Amemiya C.T."/>
            <person name="Chang J.L."/>
            <person name="Duke S."/>
            <person name="Garber M."/>
            <person name="Gentles A.J."/>
            <person name="Goodstadt L."/>
            <person name="Heger A."/>
            <person name="Jurka J."/>
            <person name="Kamal M."/>
            <person name="Mauceli E."/>
            <person name="Searle S.M."/>
            <person name="Sharpe T."/>
            <person name="Baker M.L."/>
            <person name="Batzer M.A."/>
            <person name="Benos P.V."/>
            <person name="Belov K."/>
            <person name="Clamp M."/>
            <person name="Cook A."/>
            <person name="Cuff J."/>
            <person name="Das R."/>
            <person name="Davidow L."/>
            <person name="Deakin J.E."/>
            <person name="Fazzari M.J."/>
            <person name="Glass J.L."/>
            <person name="Grabherr M."/>
            <person name="Greally J.M."/>
            <person name="Gu W."/>
            <person name="Hore T.A."/>
            <person name="Huttley G.A."/>
            <person name="Kleber M."/>
            <person name="Jirtle R.L."/>
            <person name="Koina E."/>
            <person name="Lee J.T."/>
            <person name="Mahony S."/>
            <person name="Marra M.A."/>
            <person name="Miller R.D."/>
            <person name="Nicholls R.D."/>
            <person name="Oda M."/>
            <person name="Papenfuss A.T."/>
            <person name="Parra Z.E."/>
            <person name="Pollock D.D."/>
            <person name="Ray D.A."/>
            <person name="Schein J.E."/>
            <person name="Speed T.P."/>
            <person name="Thompson K."/>
            <person name="VandeBerg J.L."/>
            <person name="Wade C.M."/>
            <person name="Walker J.A."/>
            <person name="Waters P.D."/>
            <person name="Webber C."/>
            <person name="Weidman J.R."/>
            <person name="Xie X."/>
            <person name="Zody M.C."/>
            <person name="Baldwin J."/>
            <person name="Abdouelleil A."/>
            <person name="Abdulkadir J."/>
            <person name="Abebe A."/>
            <person name="Abera B."/>
            <person name="Abreu J."/>
            <person name="Acer S.C."/>
            <person name="Aftuck L."/>
            <person name="Alexander A."/>
            <person name="An P."/>
            <person name="Anderson E."/>
            <person name="Anderson S."/>
            <person name="Arachi H."/>
            <person name="Azer M."/>
            <person name="Bachantsang P."/>
            <person name="Barry A."/>
            <person name="Bayul T."/>
            <person name="Berlin A."/>
            <person name="Bessette D."/>
            <person name="Bloom T."/>
            <person name="Bloom T."/>
            <person name="Boguslavskiy L."/>
            <person name="Bonnet C."/>
            <person name="Boukhgalter B."/>
            <person name="Bourzgui I."/>
            <person name="Brown A."/>
            <person name="Cahill P."/>
            <person name="Channer S."/>
            <person name="Cheshatsang Y."/>
            <person name="Chuda L."/>
            <person name="Citroen M."/>
            <person name="Collymore A."/>
            <person name="Cooke P."/>
            <person name="Costello M."/>
            <person name="D'Aco K."/>
            <person name="Daza R."/>
            <person name="De Haan G."/>
            <person name="DeGray S."/>
            <person name="DeMaso C."/>
            <person name="Dhargay N."/>
            <person name="Dooley K."/>
            <person name="Dooley E."/>
            <person name="Doricent M."/>
            <person name="Dorje P."/>
            <person name="Dorjee K."/>
            <person name="Dupes A."/>
            <person name="Elong R."/>
            <person name="Falk J."/>
            <person name="Farina A."/>
            <person name="Faro S."/>
            <person name="Ferguson D."/>
            <person name="Fisher S."/>
            <person name="Foley C.D."/>
            <person name="Franke A."/>
            <person name="Friedrich D."/>
            <person name="Gadbois L."/>
            <person name="Gearin G."/>
            <person name="Gearin C.R."/>
            <person name="Giannoukos G."/>
            <person name="Goode T."/>
            <person name="Graham J."/>
            <person name="Grandbois E."/>
            <person name="Grewal S."/>
            <person name="Gyaltsen K."/>
            <person name="Hafez N."/>
            <person name="Hagos B."/>
            <person name="Hall J."/>
            <person name="Henson C."/>
            <person name="Hollinger A."/>
            <person name="Honan T."/>
            <person name="Huard M.D."/>
            <person name="Hughes L."/>
            <person name="Hurhula B."/>
            <person name="Husby M.E."/>
            <person name="Kamat A."/>
            <person name="Kanga B."/>
            <person name="Kashin S."/>
            <person name="Khazanovich D."/>
            <person name="Kisner P."/>
            <person name="Lance K."/>
            <person name="Lara M."/>
            <person name="Lee W."/>
            <person name="Lennon N."/>
            <person name="Letendre F."/>
            <person name="LeVine R."/>
            <person name="Lipovsky A."/>
            <person name="Liu X."/>
            <person name="Liu J."/>
            <person name="Liu S."/>
            <person name="Lokyitsang T."/>
            <person name="Lokyitsang Y."/>
            <person name="Lubonja R."/>
            <person name="Lui A."/>
            <person name="MacDonald P."/>
            <person name="Magnisalis V."/>
            <person name="Maru K."/>
            <person name="Matthews C."/>
            <person name="McCusker W."/>
            <person name="McDonough S."/>
            <person name="Mehta T."/>
            <person name="Meldrim J."/>
            <person name="Meneus L."/>
            <person name="Mihai O."/>
            <person name="Mihalev A."/>
            <person name="Mihova T."/>
            <person name="Mittelman R."/>
            <person name="Mlenga V."/>
            <person name="Montmayeur A."/>
            <person name="Mulrain L."/>
            <person name="Navidi A."/>
            <person name="Naylor J."/>
            <person name="Negash T."/>
            <person name="Nguyen T."/>
            <person name="Nguyen N."/>
            <person name="Nicol R."/>
            <person name="Norbu C."/>
            <person name="Norbu N."/>
            <person name="Novod N."/>
            <person name="O'Neill B."/>
            <person name="Osman S."/>
            <person name="Markiewicz E."/>
            <person name="Oyono O.L."/>
            <person name="Patti C."/>
            <person name="Phunkhang P."/>
            <person name="Pierre F."/>
            <person name="Priest M."/>
            <person name="Raghuraman S."/>
            <person name="Rege F."/>
            <person name="Reyes R."/>
            <person name="Rise C."/>
            <person name="Rogov P."/>
            <person name="Ross K."/>
            <person name="Ryan E."/>
            <person name="Settipalli S."/>
            <person name="Shea T."/>
            <person name="Sherpa N."/>
            <person name="Shi L."/>
            <person name="Shih D."/>
            <person name="Sparrow T."/>
            <person name="Spaulding J."/>
            <person name="Stalker J."/>
            <person name="Stange-Thomann N."/>
            <person name="Stavropoulos S."/>
            <person name="Stone C."/>
            <person name="Strader C."/>
            <person name="Tesfaye S."/>
            <person name="Thomson T."/>
            <person name="Thoulutsang Y."/>
            <person name="Thoulutsang D."/>
            <person name="Topham K."/>
            <person name="Topping I."/>
            <person name="Tsamla T."/>
            <person name="Vassiliev H."/>
            <person name="Vo A."/>
            <person name="Wangchuk T."/>
            <person name="Wangdi T."/>
            <person name="Weiand M."/>
            <person name="Wilkinson J."/>
            <person name="Wilson A."/>
            <person name="Yadav S."/>
            <person name="Young G."/>
            <person name="Yu Q."/>
            <person name="Zembek L."/>
            <person name="Zhong D."/>
            <person name="Zimmer A."/>
            <person name="Zwirko Z."/>
            <person name="Jaffe D.B."/>
            <person name="Alvarez P."/>
            <person name="Brockman W."/>
            <person name="Butler J."/>
            <person name="Chin C."/>
            <person name="Gnerre S."/>
            <person name="MacCallum I."/>
            <person name="Graves J.A."/>
            <person name="Ponting C.P."/>
            <person name="Breen M."/>
            <person name="Samollow P.B."/>
            <person name="Lander E.S."/>
            <person name="Lindblad-Toh K."/>
        </authorList>
    </citation>
    <scope>NUCLEOTIDE SEQUENCE [LARGE SCALE GENOMIC DNA]</scope>
</reference>
<evidence type="ECO:0000256" key="4">
    <source>
        <dbReference type="ARBA" id="ARBA00022451"/>
    </source>
</evidence>
<dbReference type="InterPro" id="IPR011162">
    <property type="entry name" value="MHC_I/II-like_Ag-recog"/>
</dbReference>
<dbReference type="AlphaFoldDB" id="A0A5F8HH44"/>
<dbReference type="Pfam" id="PF06623">
    <property type="entry name" value="MHC_I_C"/>
    <property type="match status" value="1"/>
</dbReference>
<dbReference type="InterPro" id="IPR050208">
    <property type="entry name" value="MHC_class-I_related"/>
</dbReference>
<dbReference type="GO" id="GO:0098553">
    <property type="term" value="C:lumenal side of endoplasmic reticulum membrane"/>
    <property type="evidence" value="ECO:0007669"/>
    <property type="project" value="UniProtKB-ARBA"/>
</dbReference>
<dbReference type="Pfam" id="PF00129">
    <property type="entry name" value="MHC_I"/>
    <property type="match status" value="1"/>
</dbReference>
<comment type="subcellular location">
    <subcellularLocation>
        <location evidence="2">Membrane</location>
        <topology evidence="2">Single-pass type I membrane protein</topology>
    </subcellularLocation>
</comment>
<evidence type="ECO:0000313" key="14">
    <source>
        <dbReference type="Ensembl" id="ENSMODP00000058836.1"/>
    </source>
</evidence>
<protein>
    <recommendedName>
        <fullName evidence="13">Ig-like domain-containing protein</fullName>
    </recommendedName>
</protein>
<feature type="signal peptide" evidence="12">
    <location>
        <begin position="1"/>
        <end position="21"/>
    </location>
</feature>
<keyword evidence="12" id="KW-0732">Signal</keyword>
<keyword evidence="8 11" id="KW-0472">Membrane</keyword>
<dbReference type="SUPFAM" id="SSF54452">
    <property type="entry name" value="MHC antigen-recognition domain"/>
    <property type="match status" value="1"/>
</dbReference>
<evidence type="ECO:0000256" key="10">
    <source>
        <dbReference type="RuleBase" id="RU004439"/>
    </source>
</evidence>
<dbReference type="Ensembl" id="ENSMODT00000055708.1">
    <property type="protein sequence ID" value="ENSMODP00000058836.1"/>
    <property type="gene ID" value="ENSMODG00000050241.1"/>
</dbReference>
<dbReference type="SMART" id="SM00407">
    <property type="entry name" value="IGc1"/>
    <property type="match status" value="1"/>
</dbReference>
<dbReference type="GO" id="GO:0002476">
    <property type="term" value="P:antigen processing and presentation of endogenous peptide antigen via MHC class Ib"/>
    <property type="evidence" value="ECO:0000318"/>
    <property type="project" value="GO_Central"/>
</dbReference>
<dbReference type="InterPro" id="IPR007110">
    <property type="entry name" value="Ig-like_dom"/>
</dbReference>
<dbReference type="GO" id="GO:0006955">
    <property type="term" value="P:immune response"/>
    <property type="evidence" value="ECO:0000318"/>
    <property type="project" value="GO_Central"/>
</dbReference>
<keyword evidence="6" id="KW-0391">Immunity</keyword>
<dbReference type="Gene3D" id="2.60.40.10">
    <property type="entry name" value="Immunoglobulins"/>
    <property type="match status" value="1"/>
</dbReference>
<dbReference type="GO" id="GO:0009897">
    <property type="term" value="C:external side of plasma membrane"/>
    <property type="evidence" value="ECO:0000318"/>
    <property type="project" value="GO_Central"/>
</dbReference>
<keyword evidence="15" id="KW-1185">Reference proteome</keyword>
<evidence type="ECO:0000313" key="15">
    <source>
        <dbReference type="Proteomes" id="UP000002280"/>
    </source>
</evidence>
<evidence type="ECO:0000256" key="2">
    <source>
        <dbReference type="ARBA" id="ARBA00004479"/>
    </source>
</evidence>
<comment type="function">
    <text evidence="1">Involved in the presentation of foreign antigens to the immune system.</text>
</comment>
<evidence type="ECO:0000256" key="6">
    <source>
        <dbReference type="ARBA" id="ARBA00022859"/>
    </source>
</evidence>
<keyword evidence="9" id="KW-0325">Glycoprotein</keyword>
<proteinExistence type="inferred from homology"/>
<dbReference type="InterPro" id="IPR003597">
    <property type="entry name" value="Ig_C1-set"/>
</dbReference>
<dbReference type="InParanoid" id="A0A5F8HH44"/>
<dbReference type="FunFam" id="3.30.500.10:FF:000001">
    <property type="entry name" value="H-2 class I histocompatibility antigen, alpha chain"/>
    <property type="match status" value="1"/>
</dbReference>
<dbReference type="InterPro" id="IPR003006">
    <property type="entry name" value="Ig/MHC_CS"/>
</dbReference>
<dbReference type="GO" id="GO:0042612">
    <property type="term" value="C:MHC class I protein complex"/>
    <property type="evidence" value="ECO:0007669"/>
    <property type="project" value="UniProtKB-KW"/>
</dbReference>
<dbReference type="FunFam" id="2.60.40.10:FF:000014">
    <property type="entry name" value="H-2 class I histocompatibility antigen, alpha chain"/>
    <property type="match status" value="1"/>
</dbReference>
<evidence type="ECO:0000256" key="5">
    <source>
        <dbReference type="ARBA" id="ARBA00022692"/>
    </source>
</evidence>
<dbReference type="PROSITE" id="PS00290">
    <property type="entry name" value="IG_MHC"/>
    <property type="match status" value="1"/>
</dbReference>
<dbReference type="GO" id="GO:0005615">
    <property type="term" value="C:extracellular space"/>
    <property type="evidence" value="ECO:0000318"/>
    <property type="project" value="GO_Central"/>
</dbReference>
<dbReference type="InterPro" id="IPR010579">
    <property type="entry name" value="MHC_I_a_C"/>
</dbReference>
<evidence type="ECO:0000256" key="1">
    <source>
        <dbReference type="ARBA" id="ARBA00002297"/>
    </source>
</evidence>
<feature type="domain" description="Ig-like" evidence="13">
    <location>
        <begin position="206"/>
        <end position="292"/>
    </location>
</feature>
<dbReference type="Proteomes" id="UP000002280">
    <property type="component" value="Chromosome 2"/>
</dbReference>
<comment type="similarity">
    <text evidence="3 10">Belongs to the MHC class I family.</text>
</comment>
<dbReference type="GO" id="GO:0002486">
    <property type="term" value="P:antigen processing and presentation of endogenous peptide antigen via MHC class I via ER pathway, TAP-independent"/>
    <property type="evidence" value="ECO:0000318"/>
    <property type="project" value="GO_Central"/>
</dbReference>
<sequence>MKPYIISLGLLEILILKGTWAGSHSMRYFSTAMSRLDLREPRFFSVGYVDDQQFVRFDSYSESQRMEPRAAWMDKVDQDYWERETQMSRKAAQSYCVGLENLRSYYNQSETGVHIIQHMYGCEIFPNGSFKSGFEQYAYDGKDYICLNSETYSWTAIDPQAVNSKRKWEERSISEKEKAYLEETCVLWLHKHLENGKELLLRTDPPSVRVSRHSGPDGEVSLRCRAQGFYPAEISLTWLRDGEEQLQDTEFIETRPGGDGTFQKWAAVAMAPGQEDRYSCRVQHEALAQPLSLRWEPEAPSVWVIVGVTAGVLVLVTAVVAGAVILRRRNSGGKGGAYVPAADKDSSQGSDVSLIATGVWDIPFLLSTPKHSNLSSRLHEQFQDLLGTG</sequence>
<dbReference type="PRINTS" id="PR01638">
    <property type="entry name" value="MHCCLASSI"/>
</dbReference>
<dbReference type="SUPFAM" id="SSF48726">
    <property type="entry name" value="Immunoglobulin"/>
    <property type="match status" value="1"/>
</dbReference>
<evidence type="ECO:0000259" key="13">
    <source>
        <dbReference type="PROSITE" id="PS50835"/>
    </source>
</evidence>
<dbReference type="GO" id="GO:0001916">
    <property type="term" value="P:positive regulation of T cell mediated cytotoxicity"/>
    <property type="evidence" value="ECO:0000318"/>
    <property type="project" value="GO_Central"/>
</dbReference>
<keyword evidence="5 11" id="KW-0812">Transmembrane</keyword>
<dbReference type="STRING" id="13616.ENSMODP00000058836"/>
<reference evidence="14" key="2">
    <citation type="submission" date="2025-08" db="UniProtKB">
        <authorList>
            <consortium name="Ensembl"/>
        </authorList>
    </citation>
    <scope>IDENTIFICATION</scope>
</reference>
<keyword evidence="7 11" id="KW-1133">Transmembrane helix</keyword>
<evidence type="ECO:0000256" key="7">
    <source>
        <dbReference type="ARBA" id="ARBA00022989"/>
    </source>
</evidence>
<organism evidence="14 15">
    <name type="scientific">Monodelphis domestica</name>
    <name type="common">Gray short-tailed opossum</name>
    <dbReference type="NCBI Taxonomy" id="13616"/>
    <lineage>
        <taxon>Eukaryota</taxon>
        <taxon>Metazoa</taxon>
        <taxon>Chordata</taxon>
        <taxon>Craniata</taxon>
        <taxon>Vertebrata</taxon>
        <taxon>Euteleostomi</taxon>
        <taxon>Mammalia</taxon>
        <taxon>Metatheria</taxon>
        <taxon>Didelphimorphia</taxon>
        <taxon>Didelphidae</taxon>
        <taxon>Monodelphis</taxon>
    </lineage>
</organism>
<dbReference type="FunCoup" id="A0A5F8HH44">
    <property type="interactions" value="385"/>
</dbReference>
<dbReference type="Pfam" id="PF07654">
    <property type="entry name" value="C1-set"/>
    <property type="match status" value="1"/>
</dbReference>
<dbReference type="GO" id="GO:0042605">
    <property type="term" value="F:peptide antigen binding"/>
    <property type="evidence" value="ECO:0000318"/>
    <property type="project" value="GO_Central"/>
</dbReference>
<evidence type="ECO:0000256" key="11">
    <source>
        <dbReference type="SAM" id="Phobius"/>
    </source>
</evidence>
<evidence type="ECO:0000256" key="8">
    <source>
        <dbReference type="ARBA" id="ARBA00023136"/>
    </source>
</evidence>